<dbReference type="GO" id="GO:0003700">
    <property type="term" value="F:DNA-binding transcription factor activity"/>
    <property type="evidence" value="ECO:0007669"/>
    <property type="project" value="InterPro"/>
</dbReference>
<keyword evidence="4" id="KW-0804">Transcription</keyword>
<feature type="compositionally biased region" description="Low complexity" evidence="6">
    <location>
        <begin position="942"/>
        <end position="952"/>
    </location>
</feature>
<evidence type="ECO:0000313" key="8">
    <source>
        <dbReference type="EMBL" id="KAK3241884.1"/>
    </source>
</evidence>
<feature type="compositionally biased region" description="Low complexity" evidence="6">
    <location>
        <begin position="1143"/>
        <end position="1169"/>
    </location>
</feature>
<feature type="compositionally biased region" description="Low complexity" evidence="6">
    <location>
        <begin position="1108"/>
        <end position="1118"/>
    </location>
</feature>
<feature type="compositionally biased region" description="Polar residues" evidence="6">
    <location>
        <begin position="1334"/>
        <end position="1345"/>
    </location>
</feature>
<feature type="compositionally biased region" description="Low complexity" evidence="6">
    <location>
        <begin position="976"/>
        <end position="1001"/>
    </location>
</feature>
<keyword evidence="3" id="KW-0238">DNA-binding</keyword>
<dbReference type="GO" id="GO:0005634">
    <property type="term" value="C:nucleus"/>
    <property type="evidence" value="ECO:0007669"/>
    <property type="project" value="UniProtKB-SubCell"/>
</dbReference>
<dbReference type="InterPro" id="IPR016177">
    <property type="entry name" value="DNA-bd_dom_sf"/>
</dbReference>
<feature type="domain" description="AP2/ERF" evidence="7">
    <location>
        <begin position="1183"/>
        <end position="1254"/>
    </location>
</feature>
<dbReference type="Gene3D" id="3.30.730.10">
    <property type="entry name" value="AP2/ERF domain"/>
    <property type="match status" value="3"/>
</dbReference>
<dbReference type="EMBL" id="LGRX02033287">
    <property type="protein sequence ID" value="KAK3241884.1"/>
    <property type="molecule type" value="Genomic_DNA"/>
</dbReference>
<evidence type="ECO:0000256" key="5">
    <source>
        <dbReference type="ARBA" id="ARBA00023242"/>
    </source>
</evidence>
<accession>A0AAE0EVN1</accession>
<feature type="compositionally biased region" description="Low complexity" evidence="6">
    <location>
        <begin position="1274"/>
        <end position="1284"/>
    </location>
</feature>
<feature type="region of interest" description="Disordered" evidence="6">
    <location>
        <begin position="818"/>
        <end position="855"/>
    </location>
</feature>
<dbReference type="PANTHER" id="PTHR31194:SF189">
    <property type="entry name" value="AP2_ERF DOMAIN-CONTAINING PROTEIN"/>
    <property type="match status" value="1"/>
</dbReference>
<dbReference type="Proteomes" id="UP001190700">
    <property type="component" value="Unassembled WGS sequence"/>
</dbReference>
<dbReference type="PROSITE" id="PS51032">
    <property type="entry name" value="AP2_ERF"/>
    <property type="match status" value="3"/>
</dbReference>
<dbReference type="Pfam" id="PF21743">
    <property type="entry name" value="PTM_DIR17_Tudor"/>
    <property type="match status" value="1"/>
</dbReference>
<gene>
    <name evidence="8" type="ORF">CYMTET_48384</name>
</gene>
<evidence type="ECO:0000256" key="3">
    <source>
        <dbReference type="ARBA" id="ARBA00023125"/>
    </source>
</evidence>
<dbReference type="GO" id="GO:0003677">
    <property type="term" value="F:DNA binding"/>
    <property type="evidence" value="ECO:0007669"/>
    <property type="project" value="UniProtKB-KW"/>
</dbReference>
<feature type="compositionally biased region" description="Basic and acidic residues" evidence="6">
    <location>
        <begin position="267"/>
        <end position="279"/>
    </location>
</feature>
<evidence type="ECO:0000259" key="7">
    <source>
        <dbReference type="PROSITE" id="PS51032"/>
    </source>
</evidence>
<dbReference type="InterPro" id="IPR047365">
    <property type="entry name" value="Tudor_AtPTM-like"/>
</dbReference>
<keyword evidence="9" id="KW-1185">Reference proteome</keyword>
<feature type="compositionally biased region" description="Basic and acidic residues" evidence="6">
    <location>
        <begin position="744"/>
        <end position="757"/>
    </location>
</feature>
<reference evidence="8 9" key="1">
    <citation type="journal article" date="2015" name="Genome Biol. Evol.">
        <title>Comparative Genomics of a Bacterivorous Green Alga Reveals Evolutionary Causalities and Consequences of Phago-Mixotrophic Mode of Nutrition.</title>
        <authorList>
            <person name="Burns J.A."/>
            <person name="Paasch A."/>
            <person name="Narechania A."/>
            <person name="Kim E."/>
        </authorList>
    </citation>
    <scope>NUCLEOTIDE SEQUENCE [LARGE SCALE GENOMIC DNA]</scope>
    <source>
        <strain evidence="8 9">PLY_AMNH</strain>
    </source>
</reference>
<dbReference type="InterPro" id="IPR036955">
    <property type="entry name" value="AP2/ERF_dom_sf"/>
</dbReference>
<dbReference type="InterPro" id="IPR001471">
    <property type="entry name" value="AP2/ERF_dom"/>
</dbReference>
<dbReference type="SMART" id="SM00380">
    <property type="entry name" value="AP2"/>
    <property type="match status" value="2"/>
</dbReference>
<keyword evidence="5" id="KW-0539">Nucleus</keyword>
<evidence type="ECO:0000313" key="9">
    <source>
        <dbReference type="Proteomes" id="UP001190700"/>
    </source>
</evidence>
<feature type="region of interest" description="Disordered" evidence="6">
    <location>
        <begin position="1258"/>
        <end position="1345"/>
    </location>
</feature>
<name>A0AAE0EVN1_9CHLO</name>
<protein>
    <recommendedName>
        <fullName evidence="7">AP2/ERF domain-containing protein</fullName>
    </recommendedName>
</protein>
<feature type="region of interest" description="Disordered" evidence="6">
    <location>
        <begin position="249"/>
        <end position="338"/>
    </location>
</feature>
<feature type="region of interest" description="Disordered" evidence="6">
    <location>
        <begin position="744"/>
        <end position="769"/>
    </location>
</feature>
<feature type="compositionally biased region" description="Polar residues" evidence="6">
    <location>
        <begin position="821"/>
        <end position="833"/>
    </location>
</feature>
<sequence length="1566" mass="165011">MRPSRHPEMVPAFVPPAVRAFVSSCNLPSTQNDYAEILSRVSIQPACMTSVQRAALRSHAAIFSSFRTGLQLPRQEWDAFLASIPPGNPPATSASQSSSQPAEALIASRGGFSPARGAREASMRSDAPLRVPELPGLSLVPDLVRHMRIHLCPPVPAQAPHLMGGDPATPGGLDTAGTTAVENGVVTAEGGDRVAGGERTGTGRRTGVEGADEARCHDGVGVAMGTAYVAEQGASEGNPAVAALPIAGERPSTPLTTHAPALGGRAEGSRLARCDDQRGEASGGHQGYEGDDQRGEASGGHQGYEGDDQRGEASGGHQGYEGDDQRGEASGGHQGYEGSTGYQWMQSCHIVQPEVPQEEWLDIWQWLERRGSSAAVALANNVAVTPTVVGGNDVVRSPLSGSVAAREWGGALGALMDIVNMATVQAGICSPLCGGAEGVPAPAPLLGRRVEADFTHHGLHSGELVRYDPEKFSYIVRYDDGEEEEVVLPDPTVTVQGAPLPSSPHSRSAQATVNLANWLPPGAVRSGDNAVGNARWQAFQEALVLAESAEQVAAQLRWLETEILIMSAGWRESRREGARARGGAVCRSEWLATLAEVRSSAVVGECEAAAEERRAECLLRLVLQLKKGVAKEMVTHLWELWEHESVEACHLAVREFYGRGGAPPPAGPRGKPSAFRGGKLVAELRRAGVVASTAEGDASVTIECGTMTGKLDLVEGHFHGCAAGAASGALALYELVDKTLPRRRLPEGKGEIGRVEQEEGAGTSGVPTAPGQEAQAVAALELAVAKLPAAASTGGAGTEQRGGGGAGGRLVEVTVAHQGAGQRQGQKMQSLNRKQAVAGARQRGRPRKKPVASSRYCGVSWSKGQGRWLAQLHSYAQPRVQVGDGVARRYWAAYFDDEGEAARQYDRVARLTLGAAAHLNFPGAVEAEEAEGAVRTEESTEAGEAGEAAAEATESHKRGGGNTASDTARPAKRMRQAAAARVTTAAATPEAVAGARAVAAASRQGGTPRKKSGVSSRYRGVSWSKGQGRWFAQLHSKGGPWAQPRVQVGDGVARRYWGAYFDDEGEAARQYDRVARLTLGAAAHLNFPGTAEAEEAEGAVRTEESTEAGEAGEAAAEATESHNRGGGNTASDTARPAKRMQQAAAARVTTAAATPEAVAGARAVAAASRQRGRPRKQSGASSRYRGVSWSKGQGRWLAQFSSIRGVQAQPRVQVRDGVARRCWTAFFDDEGEAARQYDRVARLTLGAAAHLNFPGTAEAEEAEGAVRIEESTEAGEAGEAAAEATESHKRGGGNTASDTARPAKRMRQAAAARVTTAAATPEAASTGGRHTGRMSKQVSESPSKLSGVQPCFRAVVAAPEAGEAAGTAQCHSRRTSEGLLEPKPEPASVELCALDRCRIDDTRRSADGGVRCHKGERAEGAPAPADLVGCLVACYWDTYACWFLAHVEAYLPQKKMHQVCYHDEEREKIELPDETVLFVEEMPSAADLTLEGRAVLVHTCDVDWCSGTILKRIPASDSEGDHTFRIRYRDADKGIRTRLFRLSEYSSARDAPVGSWVVTRRTADGS</sequence>
<dbReference type="SUPFAM" id="SSF54171">
    <property type="entry name" value="DNA-binding domain"/>
    <property type="match status" value="3"/>
</dbReference>
<dbReference type="InterPro" id="IPR050913">
    <property type="entry name" value="AP2/ERF_ERF"/>
</dbReference>
<evidence type="ECO:0000256" key="1">
    <source>
        <dbReference type="ARBA" id="ARBA00004123"/>
    </source>
</evidence>
<feature type="region of interest" description="Disordered" evidence="6">
    <location>
        <begin position="928"/>
        <end position="1020"/>
    </location>
</feature>
<proteinExistence type="predicted"/>
<dbReference type="InterPro" id="IPR017956">
    <property type="entry name" value="AT_hook_DNA-bd_motif"/>
</dbReference>
<feature type="compositionally biased region" description="Low complexity" evidence="6">
    <location>
        <begin position="90"/>
        <end position="102"/>
    </location>
</feature>
<evidence type="ECO:0000256" key="4">
    <source>
        <dbReference type="ARBA" id="ARBA00023163"/>
    </source>
</evidence>
<organism evidence="8 9">
    <name type="scientific">Cymbomonas tetramitiformis</name>
    <dbReference type="NCBI Taxonomy" id="36881"/>
    <lineage>
        <taxon>Eukaryota</taxon>
        <taxon>Viridiplantae</taxon>
        <taxon>Chlorophyta</taxon>
        <taxon>Pyramimonadophyceae</taxon>
        <taxon>Pyramimonadales</taxon>
        <taxon>Pyramimonadaceae</taxon>
        <taxon>Cymbomonas</taxon>
    </lineage>
</organism>
<feature type="region of interest" description="Disordered" evidence="6">
    <location>
        <begin position="1088"/>
        <end position="1186"/>
    </location>
</feature>
<feature type="region of interest" description="Disordered" evidence="6">
    <location>
        <begin position="81"/>
        <end position="104"/>
    </location>
</feature>
<comment type="caution">
    <text evidence="8">The sequence shown here is derived from an EMBL/GenBank/DDBJ whole genome shotgun (WGS) entry which is preliminary data.</text>
</comment>
<dbReference type="PANTHER" id="PTHR31194">
    <property type="entry name" value="SHN SHINE , DNA BINDING / TRANSCRIPTION FACTOR"/>
    <property type="match status" value="1"/>
</dbReference>
<feature type="domain" description="AP2/ERF" evidence="7">
    <location>
        <begin position="1017"/>
        <end position="1088"/>
    </location>
</feature>
<keyword evidence="2" id="KW-0805">Transcription regulation</keyword>
<evidence type="ECO:0000256" key="6">
    <source>
        <dbReference type="SAM" id="MobiDB-lite"/>
    </source>
</evidence>
<dbReference type="SMART" id="SM00384">
    <property type="entry name" value="AT_hook"/>
    <property type="match status" value="2"/>
</dbReference>
<feature type="compositionally biased region" description="Low complexity" evidence="6">
    <location>
        <begin position="1309"/>
        <end position="1326"/>
    </location>
</feature>
<evidence type="ECO:0000256" key="2">
    <source>
        <dbReference type="ARBA" id="ARBA00023015"/>
    </source>
</evidence>
<comment type="subcellular location">
    <subcellularLocation>
        <location evidence="1">Nucleus</location>
    </subcellularLocation>
</comment>
<feature type="domain" description="AP2/ERF" evidence="7">
    <location>
        <begin position="855"/>
        <end position="922"/>
    </location>
</feature>